<feature type="compositionally biased region" description="Polar residues" evidence="1">
    <location>
        <begin position="101"/>
        <end position="114"/>
    </location>
</feature>
<dbReference type="AlphaFoldDB" id="A0A5N5F2L8"/>
<organism evidence="2 3">
    <name type="scientific">Pyrus ussuriensis x Pyrus communis</name>
    <dbReference type="NCBI Taxonomy" id="2448454"/>
    <lineage>
        <taxon>Eukaryota</taxon>
        <taxon>Viridiplantae</taxon>
        <taxon>Streptophyta</taxon>
        <taxon>Embryophyta</taxon>
        <taxon>Tracheophyta</taxon>
        <taxon>Spermatophyta</taxon>
        <taxon>Magnoliopsida</taxon>
        <taxon>eudicotyledons</taxon>
        <taxon>Gunneridae</taxon>
        <taxon>Pentapetalae</taxon>
        <taxon>rosids</taxon>
        <taxon>fabids</taxon>
        <taxon>Rosales</taxon>
        <taxon>Rosaceae</taxon>
        <taxon>Amygdaloideae</taxon>
        <taxon>Maleae</taxon>
        <taxon>Pyrus</taxon>
    </lineage>
</organism>
<sequence>MMVAAKMKLADPLKRVATISPHSAELTPMMTLAAPTMSSKRPCPEVEMTGNIARPQKHIKKKAKKGQLEIHVISCRITKTTTSSFILSSPIVQASKGVPQNPLSDQTTEVRPTI</sequence>
<evidence type="ECO:0000313" key="3">
    <source>
        <dbReference type="Proteomes" id="UP000327157"/>
    </source>
</evidence>
<keyword evidence="3" id="KW-1185">Reference proteome</keyword>
<evidence type="ECO:0000256" key="1">
    <source>
        <dbReference type="SAM" id="MobiDB-lite"/>
    </source>
</evidence>
<proteinExistence type="predicted"/>
<reference evidence="2 3" key="1">
    <citation type="submission" date="2019-09" db="EMBL/GenBank/DDBJ databases">
        <authorList>
            <person name="Ou C."/>
        </authorList>
    </citation>
    <scope>NUCLEOTIDE SEQUENCE [LARGE SCALE GENOMIC DNA]</scope>
    <source>
        <strain evidence="2">S2</strain>
        <tissue evidence="2">Leaf</tissue>
    </source>
</reference>
<feature type="region of interest" description="Disordered" evidence="1">
    <location>
        <begin position="95"/>
        <end position="114"/>
    </location>
</feature>
<dbReference type="Proteomes" id="UP000327157">
    <property type="component" value="Chromosome 1"/>
</dbReference>
<evidence type="ECO:0000313" key="2">
    <source>
        <dbReference type="EMBL" id="KAB2597225.1"/>
    </source>
</evidence>
<protein>
    <submittedName>
        <fullName evidence="2">Atrophin-1-like</fullName>
    </submittedName>
</protein>
<reference evidence="3" key="2">
    <citation type="submission" date="2019-10" db="EMBL/GenBank/DDBJ databases">
        <title>A de novo genome assembly of a pear dwarfing rootstock.</title>
        <authorList>
            <person name="Wang F."/>
            <person name="Wang J."/>
            <person name="Li S."/>
            <person name="Zhang Y."/>
            <person name="Fang M."/>
            <person name="Ma L."/>
            <person name="Zhao Y."/>
            <person name="Jiang S."/>
        </authorList>
    </citation>
    <scope>NUCLEOTIDE SEQUENCE [LARGE SCALE GENOMIC DNA]</scope>
</reference>
<gene>
    <name evidence="2" type="ORF">D8674_000145</name>
</gene>
<dbReference type="EMBL" id="SMOL01000768">
    <property type="protein sequence ID" value="KAB2597225.1"/>
    <property type="molecule type" value="Genomic_DNA"/>
</dbReference>
<reference evidence="2 3" key="3">
    <citation type="submission" date="2019-11" db="EMBL/GenBank/DDBJ databases">
        <title>A de novo genome assembly of a pear dwarfing rootstock.</title>
        <authorList>
            <person name="Wang F."/>
            <person name="Wang J."/>
            <person name="Li S."/>
            <person name="Zhang Y."/>
            <person name="Fang M."/>
            <person name="Ma L."/>
            <person name="Zhao Y."/>
            <person name="Jiang S."/>
        </authorList>
    </citation>
    <scope>NUCLEOTIDE SEQUENCE [LARGE SCALE GENOMIC DNA]</scope>
    <source>
        <strain evidence="2">S2</strain>
        <tissue evidence="2">Leaf</tissue>
    </source>
</reference>
<name>A0A5N5F2L8_9ROSA</name>
<accession>A0A5N5F2L8</accession>
<comment type="caution">
    <text evidence="2">The sequence shown here is derived from an EMBL/GenBank/DDBJ whole genome shotgun (WGS) entry which is preliminary data.</text>
</comment>